<protein>
    <recommendedName>
        <fullName evidence="1">Complex 1 LYR protein domain-containing protein</fullName>
    </recommendedName>
</protein>
<sequence>MAGTRSLIAAMMYPRVHTLNLYKTMLRLAQNLPGEHRVVAATTRIREGFRSGKDLIDNREIEEAQVLGHTMLESLETHLANLTVLEEMDMTPYKGVDNTVR</sequence>
<evidence type="ECO:0000313" key="2">
    <source>
        <dbReference type="EMBL" id="CAE0247481.1"/>
    </source>
</evidence>
<dbReference type="Pfam" id="PF05347">
    <property type="entry name" value="Complex1_LYR"/>
    <property type="match status" value="1"/>
</dbReference>
<feature type="domain" description="Complex 1 LYR protein" evidence="1">
    <location>
        <begin position="18"/>
        <end position="72"/>
    </location>
</feature>
<accession>A0A7S3G6J5</accession>
<dbReference type="InterPro" id="IPR008011">
    <property type="entry name" value="Complex1_LYR_dom"/>
</dbReference>
<reference evidence="2" key="1">
    <citation type="submission" date="2021-01" db="EMBL/GenBank/DDBJ databases">
        <authorList>
            <person name="Corre E."/>
            <person name="Pelletier E."/>
            <person name="Niang G."/>
            <person name="Scheremetjew M."/>
            <person name="Finn R."/>
            <person name="Kale V."/>
            <person name="Holt S."/>
            <person name="Cochrane G."/>
            <person name="Meng A."/>
            <person name="Brown T."/>
            <person name="Cohen L."/>
        </authorList>
    </citation>
    <scope>NUCLEOTIDE SEQUENCE</scope>
    <source>
        <strain evidence="2">NIES-2562</strain>
    </source>
</reference>
<organism evidence="2">
    <name type="scientific">Palpitomonas bilix</name>
    <dbReference type="NCBI Taxonomy" id="652834"/>
    <lineage>
        <taxon>Eukaryota</taxon>
        <taxon>Eukaryota incertae sedis</taxon>
    </lineage>
</organism>
<dbReference type="EMBL" id="HBIB01014996">
    <property type="protein sequence ID" value="CAE0247481.1"/>
    <property type="molecule type" value="Transcribed_RNA"/>
</dbReference>
<proteinExistence type="predicted"/>
<name>A0A7S3G6J5_9EUKA</name>
<gene>
    <name evidence="2" type="ORF">PBIL07802_LOCUS9672</name>
</gene>
<dbReference type="AlphaFoldDB" id="A0A7S3G6J5"/>
<evidence type="ECO:0000259" key="1">
    <source>
        <dbReference type="Pfam" id="PF05347"/>
    </source>
</evidence>